<evidence type="ECO:0000313" key="10">
    <source>
        <dbReference type="Proteomes" id="UP000694680"/>
    </source>
</evidence>
<evidence type="ECO:0000256" key="5">
    <source>
        <dbReference type="ARBA" id="ARBA00023157"/>
    </source>
</evidence>
<feature type="domain" description="Cystatin fetuin-A-type" evidence="8">
    <location>
        <begin position="28"/>
        <end position="136"/>
    </location>
</feature>
<evidence type="ECO:0000256" key="2">
    <source>
        <dbReference type="ARBA" id="ARBA00022525"/>
    </source>
</evidence>
<proteinExistence type="predicted"/>
<dbReference type="SMART" id="SM00043">
    <property type="entry name" value="CY"/>
    <property type="match status" value="2"/>
</dbReference>
<feature type="chain" id="PRO_5047393371" evidence="7">
    <location>
        <begin position="25"/>
        <end position="232"/>
    </location>
</feature>
<dbReference type="AlphaFoldDB" id="A0A8C5GBB1"/>
<dbReference type="PANTHER" id="PTHR13814">
    <property type="entry name" value="FETUIN"/>
    <property type="match status" value="1"/>
</dbReference>
<dbReference type="InterPro" id="IPR046350">
    <property type="entry name" value="Cystatin_sf"/>
</dbReference>
<reference evidence="9" key="2">
    <citation type="submission" date="2025-08" db="UniProtKB">
        <authorList>
            <consortium name="Ensembl"/>
        </authorList>
    </citation>
    <scope>IDENTIFICATION</scope>
</reference>
<evidence type="ECO:0000256" key="3">
    <source>
        <dbReference type="ARBA" id="ARBA00022729"/>
    </source>
</evidence>
<dbReference type="GO" id="GO:0072562">
    <property type="term" value="C:blood microparticle"/>
    <property type="evidence" value="ECO:0007669"/>
    <property type="project" value="TreeGrafter"/>
</dbReference>
<organism evidence="9 10">
    <name type="scientific">Gouania willdenowi</name>
    <name type="common">Blunt-snouted clingfish</name>
    <name type="synonym">Lepadogaster willdenowi</name>
    <dbReference type="NCBI Taxonomy" id="441366"/>
    <lineage>
        <taxon>Eukaryota</taxon>
        <taxon>Metazoa</taxon>
        <taxon>Chordata</taxon>
        <taxon>Craniata</taxon>
        <taxon>Vertebrata</taxon>
        <taxon>Euteleostomi</taxon>
        <taxon>Actinopterygii</taxon>
        <taxon>Neopterygii</taxon>
        <taxon>Teleostei</taxon>
        <taxon>Neoteleostei</taxon>
        <taxon>Acanthomorphata</taxon>
        <taxon>Ovalentaria</taxon>
        <taxon>Blenniimorphae</taxon>
        <taxon>Blenniiformes</taxon>
        <taxon>Gobiesocoidei</taxon>
        <taxon>Gobiesocidae</taxon>
        <taxon>Gobiesocinae</taxon>
        <taxon>Gouania</taxon>
    </lineage>
</organism>
<feature type="signal peptide" evidence="7">
    <location>
        <begin position="1"/>
        <end position="24"/>
    </location>
</feature>
<dbReference type="SUPFAM" id="SSF54403">
    <property type="entry name" value="Cystatin/monellin"/>
    <property type="match status" value="2"/>
</dbReference>
<dbReference type="Proteomes" id="UP000694680">
    <property type="component" value="Chromosome 17"/>
</dbReference>
<keyword evidence="3 7" id="KW-0732">Signal</keyword>
<keyword evidence="4" id="KW-0677">Repeat</keyword>
<keyword evidence="10" id="KW-1185">Reference proteome</keyword>
<dbReference type="InterPro" id="IPR001363">
    <property type="entry name" value="Prot_inh_fetuin_CS"/>
</dbReference>
<reference evidence="9" key="1">
    <citation type="submission" date="2020-06" db="EMBL/GenBank/DDBJ databases">
        <authorList>
            <consortium name="Wellcome Sanger Institute Data Sharing"/>
        </authorList>
    </citation>
    <scope>NUCLEOTIDE SEQUENCE [LARGE SCALE GENOMIC DNA]</scope>
</reference>
<sequence length="232" mass="25582">MLEVRHLVLMSVVFVGLVLSGAGAQVNVLRPLCDSPEAEEAALLVQDYLNAQHMHGYKYVLNRIEDIKIYTQADGNSTYLLELDLLETECHVLDPTPVSNCSVRRKIVTAVEGDCDVVLKKVSGALMVTDYKCKTEGNITEDNCVGCHSLLPLNHTSALEFVHISLETFNNRTKNETFLLHEVGRLSSRIVSGGLAYKAEYVVVEGNCTDEPCVPLNDVKAVISPKPMNECF</sequence>
<dbReference type="InterPro" id="IPR000010">
    <property type="entry name" value="Cystatin_dom"/>
</dbReference>
<dbReference type="GO" id="GO:0031012">
    <property type="term" value="C:extracellular matrix"/>
    <property type="evidence" value="ECO:0007669"/>
    <property type="project" value="TreeGrafter"/>
</dbReference>
<dbReference type="GO" id="GO:0004869">
    <property type="term" value="F:cysteine-type endopeptidase inhibitor activity"/>
    <property type="evidence" value="ECO:0007669"/>
    <property type="project" value="InterPro"/>
</dbReference>
<evidence type="ECO:0000259" key="8">
    <source>
        <dbReference type="PROSITE" id="PS51529"/>
    </source>
</evidence>
<comment type="subcellular location">
    <subcellularLocation>
        <location evidence="1">Secreted</location>
    </subcellularLocation>
</comment>
<evidence type="ECO:0000313" key="9">
    <source>
        <dbReference type="Ensembl" id="ENSGWIP00000027767.1"/>
    </source>
</evidence>
<accession>A0A8C5GBB1</accession>
<dbReference type="PANTHER" id="PTHR13814:SF6">
    <property type="entry name" value="ALPHA-2-HS-GLYCOPROTEIN"/>
    <property type="match status" value="1"/>
</dbReference>
<protein>
    <submittedName>
        <fullName evidence="9">Alpha-2-HS-glycoprotein 2</fullName>
    </submittedName>
</protein>
<keyword evidence="2" id="KW-0964">Secreted</keyword>
<evidence type="ECO:0000256" key="7">
    <source>
        <dbReference type="SAM" id="SignalP"/>
    </source>
</evidence>
<dbReference type="PROSITE" id="PS01255">
    <property type="entry name" value="FETUIN_2"/>
    <property type="match status" value="1"/>
</dbReference>
<dbReference type="Gene3D" id="3.10.450.10">
    <property type="match status" value="2"/>
</dbReference>
<evidence type="ECO:0000256" key="4">
    <source>
        <dbReference type="ARBA" id="ARBA00022737"/>
    </source>
</evidence>
<keyword evidence="5" id="KW-1015">Disulfide bond</keyword>
<dbReference type="Ensembl" id="ENSGWIT00000030285.1">
    <property type="protein sequence ID" value="ENSGWIP00000027767.1"/>
    <property type="gene ID" value="ENSGWIG00000014488.1"/>
</dbReference>
<name>A0A8C5GBB1_GOUWI</name>
<dbReference type="InterPro" id="IPR050735">
    <property type="entry name" value="Kininogen_Fetuin_HRG"/>
</dbReference>
<evidence type="ECO:0000256" key="1">
    <source>
        <dbReference type="ARBA" id="ARBA00004613"/>
    </source>
</evidence>
<dbReference type="PROSITE" id="PS51529">
    <property type="entry name" value="CYSTATIN_FETUIN_A"/>
    <property type="match status" value="1"/>
</dbReference>
<keyword evidence="6" id="KW-0325">Glycoprotein</keyword>
<reference evidence="9" key="3">
    <citation type="submission" date="2025-09" db="UniProtKB">
        <authorList>
            <consortium name="Ensembl"/>
        </authorList>
    </citation>
    <scope>IDENTIFICATION</scope>
</reference>
<dbReference type="Pfam" id="PF00031">
    <property type="entry name" value="Cystatin"/>
    <property type="match status" value="2"/>
</dbReference>
<evidence type="ECO:0000256" key="6">
    <source>
        <dbReference type="ARBA" id="ARBA00023180"/>
    </source>
</evidence>
<dbReference type="InterPro" id="IPR025760">
    <property type="entry name" value="Cystatin_Fetuin_A"/>
</dbReference>